<dbReference type="AlphaFoldDB" id="A0A1H9TDR7"/>
<evidence type="ECO:0000313" key="10">
    <source>
        <dbReference type="Proteomes" id="UP000198948"/>
    </source>
</evidence>
<dbReference type="InterPro" id="IPR019931">
    <property type="entry name" value="LPXTG_anchor"/>
</dbReference>
<evidence type="ECO:0000313" key="9">
    <source>
        <dbReference type="EMBL" id="SER95301.1"/>
    </source>
</evidence>
<evidence type="ECO:0000256" key="6">
    <source>
        <dbReference type="SAM" id="Phobius"/>
    </source>
</evidence>
<keyword evidence="1" id="KW-0134">Cell wall</keyword>
<keyword evidence="3 7" id="KW-0732">Signal</keyword>
<organism evidence="9 10">
    <name type="scientific">Isobaculum melis</name>
    <dbReference type="NCBI Taxonomy" id="142588"/>
    <lineage>
        <taxon>Bacteria</taxon>
        <taxon>Bacillati</taxon>
        <taxon>Bacillota</taxon>
        <taxon>Bacilli</taxon>
        <taxon>Lactobacillales</taxon>
        <taxon>Carnobacteriaceae</taxon>
        <taxon>Isobaculum</taxon>
    </lineage>
</organism>
<dbReference type="NCBIfam" id="TIGR01167">
    <property type="entry name" value="LPXTG_anchor"/>
    <property type="match status" value="1"/>
</dbReference>
<feature type="transmembrane region" description="Helical" evidence="6">
    <location>
        <begin position="473"/>
        <end position="491"/>
    </location>
</feature>
<dbReference type="Pfam" id="PF06458">
    <property type="entry name" value="MucBP"/>
    <property type="match status" value="4"/>
</dbReference>
<dbReference type="Gene3D" id="3.10.20.320">
    <property type="entry name" value="Putative peptidoglycan bound protein (lpxtg motif)"/>
    <property type="match status" value="4"/>
</dbReference>
<accession>A0A1H9TDR7</accession>
<keyword evidence="10" id="KW-1185">Reference proteome</keyword>
<dbReference type="STRING" id="142588.SAMN04488559_11274"/>
<keyword evidence="6" id="KW-0812">Transmembrane</keyword>
<feature type="signal peptide" evidence="7">
    <location>
        <begin position="1"/>
        <end position="23"/>
    </location>
</feature>
<dbReference type="OrthoDB" id="2173804at2"/>
<dbReference type="RefSeq" id="WP_092652874.1">
    <property type="nucleotide sequence ID" value="NZ_FOHA01000012.1"/>
</dbReference>
<keyword evidence="6" id="KW-0472">Membrane</keyword>
<evidence type="ECO:0000256" key="7">
    <source>
        <dbReference type="SAM" id="SignalP"/>
    </source>
</evidence>
<reference evidence="9 10" key="1">
    <citation type="submission" date="2016-10" db="EMBL/GenBank/DDBJ databases">
        <authorList>
            <person name="de Groot N.N."/>
        </authorList>
    </citation>
    <scope>NUCLEOTIDE SEQUENCE [LARGE SCALE GENOMIC DNA]</scope>
    <source>
        <strain evidence="9 10">DSM 13760</strain>
    </source>
</reference>
<evidence type="ECO:0000256" key="1">
    <source>
        <dbReference type="ARBA" id="ARBA00022512"/>
    </source>
</evidence>
<sequence length="495" mass="55669">MLKKIIFICFILIGLVLPQSAEAATNIYAPYSSDKANTLGTELRVNDVLNDYSIPIPIAYHWTSDEHTTLDYLGLTVSSNMYAKFEEGGIVTTGFVPGTDFDPLVGNGISEPVYLLPVPEKMYYDTYTKYFHYYVVQTLDSQYPKIGNNYALQPGDLLPTNLNFAWAYYSDSPGIQVNYVTDRGEVLEEGELYVGELEDTVPQVPKTFPGYILIQRPGATFFTTDKQSIDYVYQRIPESTVTASYVDENGNKIADDIVEQAQVGTPYTTTQLAIDGYIFQLIKDNIPENGLYTEAPIQVVYVYQKIPDGTVTASYIDENGNKIAPDIIETKRVGTPYATSQLAIEGYTFQLIKDNVPENGFYTEAPIQVVYIYTKNPIETSVIVEYIDENGQEIHSPQAVQGNVGESYDVSGDSFKLLIDGYQLMLNRLPDRQVGEFTEQIQRVIYIYQKIIEDKEVKKIDVLPHTGETTSNWSLAIGGILLIIAIVYYFYARKK</sequence>
<dbReference type="InterPro" id="IPR009459">
    <property type="entry name" value="MucBP_dom"/>
</dbReference>
<gene>
    <name evidence="9" type="ORF">SAMN04488559_11274</name>
</gene>
<dbReference type="PROSITE" id="PS50847">
    <property type="entry name" value="GRAM_POS_ANCHORING"/>
    <property type="match status" value="1"/>
</dbReference>
<evidence type="ECO:0000256" key="2">
    <source>
        <dbReference type="ARBA" id="ARBA00022525"/>
    </source>
</evidence>
<proteinExistence type="predicted"/>
<evidence type="ECO:0000256" key="4">
    <source>
        <dbReference type="ARBA" id="ARBA00022737"/>
    </source>
</evidence>
<feature type="domain" description="Gram-positive cocci surface proteins LPxTG" evidence="8">
    <location>
        <begin position="463"/>
        <end position="495"/>
    </location>
</feature>
<keyword evidence="5" id="KW-0572">Peptidoglycan-anchor</keyword>
<dbReference type="Proteomes" id="UP000198948">
    <property type="component" value="Unassembled WGS sequence"/>
</dbReference>
<evidence type="ECO:0000256" key="3">
    <source>
        <dbReference type="ARBA" id="ARBA00022729"/>
    </source>
</evidence>
<keyword evidence="6" id="KW-1133">Transmembrane helix</keyword>
<dbReference type="Pfam" id="PF00746">
    <property type="entry name" value="Gram_pos_anchor"/>
    <property type="match status" value="1"/>
</dbReference>
<dbReference type="EMBL" id="FOHA01000012">
    <property type="protein sequence ID" value="SER95301.1"/>
    <property type="molecule type" value="Genomic_DNA"/>
</dbReference>
<keyword evidence="4" id="KW-0677">Repeat</keyword>
<evidence type="ECO:0000256" key="5">
    <source>
        <dbReference type="ARBA" id="ARBA00023088"/>
    </source>
</evidence>
<feature type="chain" id="PRO_5011646252" evidence="7">
    <location>
        <begin position="24"/>
        <end position="495"/>
    </location>
</feature>
<evidence type="ECO:0000259" key="8">
    <source>
        <dbReference type="PROSITE" id="PS50847"/>
    </source>
</evidence>
<name>A0A1H9TDR7_9LACT</name>
<protein>
    <submittedName>
        <fullName evidence="9">LPXTG-motif cell wall anchor domain-containing protein</fullName>
    </submittedName>
</protein>
<keyword evidence="2" id="KW-0964">Secreted</keyword>